<sequence>MRYGQLKGLAEDDGVRILQKLSSPELQDMFNRLTCESDLDGARMCLVVRVLAKLCVVEYQPLVASLFCRVCRQEFLNRLLLHIVQLSVLTDDTAATADFYRDFCRLCHGIVKLIPTLAWDKLDNMVRKAASELTQLPPFEGATEIGKDLDLIRAKLAVERERLSKDPQPPSSRSRWRTGGKQSAHHKFRFDDLTPPDDFRMISVYPTVEDISEPGQPYLRRALPRGPYRDANHYLDVHFRLLREDFVRPLREGIVEYCKKMAEMPPDSKKRPRIQNLRIYENVCFNSLLSDDEHVALEVGFDPEGNGLARVNWEYSRRLIRGALLVFARDLSFTSIVLATVSKRDVA</sequence>
<feature type="domain" description="ZNFX1" evidence="2">
    <location>
        <begin position="273"/>
        <end position="346"/>
    </location>
</feature>
<accession>A0A9C6XCL6</accession>
<feature type="non-terminal residue" evidence="4">
    <location>
        <position position="347"/>
    </location>
</feature>
<dbReference type="InterPro" id="IPR057373">
    <property type="entry name" value="ZNFX1"/>
</dbReference>
<dbReference type="GeneID" id="127752103"/>
<evidence type="ECO:0000313" key="4">
    <source>
        <dbReference type="RefSeq" id="XP_052132653.1"/>
    </source>
</evidence>
<evidence type="ECO:0000259" key="2">
    <source>
        <dbReference type="Pfam" id="PF25396"/>
    </source>
</evidence>
<dbReference type="RefSeq" id="XP_052132653.1">
    <property type="nucleotide sequence ID" value="XM_052276693.1"/>
</dbReference>
<gene>
    <name evidence="4" type="primary">LOC127752103</name>
</gene>
<protein>
    <submittedName>
        <fullName evidence="4">Uncharacterized protein LOC127752103</fullName>
    </submittedName>
</protein>
<feature type="compositionally biased region" description="Basic residues" evidence="1">
    <location>
        <begin position="174"/>
        <end position="188"/>
    </location>
</feature>
<dbReference type="AlphaFoldDB" id="A0A9C6XCL6"/>
<evidence type="ECO:0000313" key="3">
    <source>
        <dbReference type="Proteomes" id="UP000504606"/>
    </source>
</evidence>
<dbReference type="KEGG" id="foc:127752103"/>
<dbReference type="Proteomes" id="UP000504606">
    <property type="component" value="Unplaced"/>
</dbReference>
<reference evidence="4" key="2">
    <citation type="submission" date="2025-08" db="UniProtKB">
        <authorList>
            <consortium name="RefSeq"/>
        </authorList>
    </citation>
    <scope>IDENTIFICATION</scope>
    <source>
        <tissue evidence="4">Whole organism</tissue>
    </source>
</reference>
<proteinExistence type="predicted"/>
<reference evidence="4" key="1">
    <citation type="journal article" date="2018" name="Proc. Natl. Acad. Sci. U.S.A.">
        <title>Phylogenomics and the evolution of hemipteroid insects.</title>
        <authorList>
            <person name="Johnson K.P."/>
            <person name="Dietrich C.H."/>
            <person name="Friedrich F."/>
            <person name="Beutel R.G."/>
            <person name="Wipfler B."/>
            <person name="Peters R.S."/>
            <person name="Allen J.M."/>
            <person name="Petersen M."/>
            <person name="Donath A."/>
            <person name="Walden K.K."/>
            <person name="Kozlov A.M."/>
            <person name="Podsiadlowski L."/>
            <person name="Mayer C."/>
            <person name="Meusemann K."/>
            <person name="Vasilikopoulos A."/>
            <person name="Waterhouse R.M."/>
            <person name="Cameron S.L."/>
            <person name="Weirauch C."/>
            <person name="Swanson D.R."/>
            <person name="Percy D.M."/>
            <person name="Hardy N.B."/>
            <person name="Terry I."/>
            <person name="Liu S."/>
            <person name="Zhou X."/>
            <person name="Misof B."/>
            <person name="Robertson H.M."/>
            <person name="Yoshizawa K."/>
        </authorList>
    </citation>
    <scope>NUCLEOTIDE SEQUENCE</scope>
    <source>
        <tissue evidence="4">Whole organism</tissue>
    </source>
</reference>
<organism evidence="3 4">
    <name type="scientific">Frankliniella occidentalis</name>
    <name type="common">Western flower thrips</name>
    <name type="synonym">Euthrips occidentalis</name>
    <dbReference type="NCBI Taxonomy" id="133901"/>
    <lineage>
        <taxon>Eukaryota</taxon>
        <taxon>Metazoa</taxon>
        <taxon>Ecdysozoa</taxon>
        <taxon>Arthropoda</taxon>
        <taxon>Hexapoda</taxon>
        <taxon>Insecta</taxon>
        <taxon>Pterygota</taxon>
        <taxon>Neoptera</taxon>
        <taxon>Paraneoptera</taxon>
        <taxon>Thysanoptera</taxon>
        <taxon>Terebrantia</taxon>
        <taxon>Thripoidea</taxon>
        <taxon>Thripidae</taxon>
        <taxon>Frankliniella</taxon>
    </lineage>
</organism>
<dbReference type="OrthoDB" id="2423195at2759"/>
<feature type="region of interest" description="Disordered" evidence="1">
    <location>
        <begin position="162"/>
        <end position="188"/>
    </location>
</feature>
<keyword evidence="3" id="KW-1185">Reference proteome</keyword>
<name>A0A9C6XCL6_FRAOC</name>
<evidence type="ECO:0000256" key="1">
    <source>
        <dbReference type="SAM" id="MobiDB-lite"/>
    </source>
</evidence>
<dbReference type="Pfam" id="PF25396">
    <property type="entry name" value="ZNFX1"/>
    <property type="match status" value="1"/>
</dbReference>